<evidence type="ECO:0000313" key="4">
    <source>
        <dbReference type="EMBL" id="MFC6362409.1"/>
    </source>
</evidence>
<dbReference type="InterPro" id="IPR045853">
    <property type="entry name" value="Pep_chain_release_fac_I_sf"/>
</dbReference>
<dbReference type="GO" id="GO:0004045">
    <property type="term" value="F:peptidyl-tRNA hydrolase activity"/>
    <property type="evidence" value="ECO:0007669"/>
    <property type="project" value="UniProtKB-EC"/>
</dbReference>
<comment type="similarity">
    <text evidence="1">Belongs to the prokaryotic/mitochondrial release factor family.</text>
</comment>
<feature type="compositionally biased region" description="Basic residues" evidence="2">
    <location>
        <begin position="106"/>
        <end position="121"/>
    </location>
</feature>
<dbReference type="PANTHER" id="PTHR47814:SF1">
    <property type="entry name" value="PEPTIDYL-TRNA HYDROLASE ARFB"/>
    <property type="match status" value="1"/>
</dbReference>
<dbReference type="SUPFAM" id="SSF75620">
    <property type="entry name" value="Release factor"/>
    <property type="match status" value="1"/>
</dbReference>
<keyword evidence="5" id="KW-1185">Reference proteome</keyword>
<dbReference type="PANTHER" id="PTHR47814">
    <property type="entry name" value="PEPTIDYL-TRNA HYDROLASE ARFB"/>
    <property type="match status" value="1"/>
</dbReference>
<organism evidence="4 5">
    <name type="scientific">Tatumella punctata</name>
    <dbReference type="NCBI Taxonomy" id="399969"/>
    <lineage>
        <taxon>Bacteria</taxon>
        <taxon>Pseudomonadati</taxon>
        <taxon>Pseudomonadota</taxon>
        <taxon>Gammaproteobacteria</taxon>
        <taxon>Enterobacterales</taxon>
        <taxon>Erwiniaceae</taxon>
        <taxon>Tatumella</taxon>
    </lineage>
</organism>
<dbReference type="Pfam" id="PF00472">
    <property type="entry name" value="RF-1"/>
    <property type="match status" value="1"/>
</dbReference>
<dbReference type="Gene3D" id="3.30.160.20">
    <property type="match status" value="1"/>
</dbReference>
<reference evidence="5" key="1">
    <citation type="journal article" date="2019" name="Int. J. Syst. Evol. Microbiol.">
        <title>The Global Catalogue of Microorganisms (GCM) 10K type strain sequencing project: providing services to taxonomists for standard genome sequencing and annotation.</title>
        <authorList>
            <consortium name="The Broad Institute Genomics Platform"/>
            <consortium name="The Broad Institute Genome Sequencing Center for Infectious Disease"/>
            <person name="Wu L."/>
            <person name="Ma J."/>
        </authorList>
    </citation>
    <scope>NUCLEOTIDE SEQUENCE [LARGE SCALE GENOMIC DNA]</scope>
    <source>
        <strain evidence="5">CGMCC 4.1530</strain>
    </source>
</reference>
<name>A0ABW1VQM0_9GAMM</name>
<evidence type="ECO:0000256" key="2">
    <source>
        <dbReference type="SAM" id="MobiDB-lite"/>
    </source>
</evidence>
<sequence length="139" mass="15559">MIDVTRQITLDPEDIQFTAIRAQGAGGQHVNKASTAVHLRFDIRASRLPAEIQQKLLNVNHHLITADGVVVIKSQSFRSQDKNRAAAVQRLVDVIRELTYEDAPRKATRPTRASKVRRLQSKARQSATKSLRGKVRDQG</sequence>
<comment type="caution">
    <text evidence="4">The sequence shown here is derived from an EMBL/GenBank/DDBJ whole genome shotgun (WGS) entry which is preliminary data.</text>
</comment>
<evidence type="ECO:0000256" key="1">
    <source>
        <dbReference type="ARBA" id="ARBA00010835"/>
    </source>
</evidence>
<protein>
    <submittedName>
        <fullName evidence="4">Alternative ribosome rescue aminoacyl-tRNA hydrolase ArfB</fullName>
        <ecNumber evidence="4">3.1.1.29</ecNumber>
    </submittedName>
</protein>
<evidence type="ECO:0000313" key="5">
    <source>
        <dbReference type="Proteomes" id="UP001596215"/>
    </source>
</evidence>
<dbReference type="NCBIfam" id="NF006718">
    <property type="entry name" value="PRK09256.1"/>
    <property type="match status" value="1"/>
</dbReference>
<feature type="domain" description="Prokaryotic-type class I peptide chain release factors" evidence="3">
    <location>
        <begin position="21"/>
        <end position="37"/>
    </location>
</feature>
<feature type="region of interest" description="Disordered" evidence="2">
    <location>
        <begin position="103"/>
        <end position="139"/>
    </location>
</feature>
<accession>A0ABW1VQM0</accession>
<dbReference type="Proteomes" id="UP001596215">
    <property type="component" value="Unassembled WGS sequence"/>
</dbReference>
<dbReference type="InterPro" id="IPR000352">
    <property type="entry name" value="Pep_chain_release_fac_I"/>
</dbReference>
<dbReference type="PROSITE" id="PS00745">
    <property type="entry name" value="RF_PROK_I"/>
    <property type="match status" value="1"/>
</dbReference>
<dbReference type="EC" id="3.1.1.29" evidence="4"/>
<keyword evidence="4" id="KW-0378">Hydrolase</keyword>
<evidence type="ECO:0000259" key="3">
    <source>
        <dbReference type="PROSITE" id="PS00745"/>
    </source>
</evidence>
<proteinExistence type="inferred from homology"/>
<dbReference type="RefSeq" id="WP_212708312.1">
    <property type="nucleotide sequence ID" value="NZ_BAAAFW010000029.1"/>
</dbReference>
<dbReference type="EMBL" id="JBHSUC010000011">
    <property type="protein sequence ID" value="MFC6362409.1"/>
    <property type="molecule type" value="Genomic_DNA"/>
</dbReference>
<gene>
    <name evidence="4" type="primary">arfB</name>
    <name evidence="4" type="ORF">ACFP73_09935</name>
</gene>